<evidence type="ECO:0000256" key="5">
    <source>
        <dbReference type="RuleBase" id="RU361279"/>
    </source>
</evidence>
<dbReference type="InterPro" id="IPR024185">
    <property type="entry name" value="FTHF_cligase-like_sf"/>
</dbReference>
<accession>A0A917S6J6</accession>
<evidence type="ECO:0000256" key="4">
    <source>
        <dbReference type="PIRSR" id="PIRSR006806-1"/>
    </source>
</evidence>
<protein>
    <recommendedName>
        <fullName evidence="5">5-formyltetrahydrofolate cyclo-ligase</fullName>
        <ecNumber evidence="5">6.3.3.2</ecNumber>
    </recommendedName>
</protein>
<dbReference type="GO" id="GO:0009396">
    <property type="term" value="P:folic acid-containing compound biosynthetic process"/>
    <property type="evidence" value="ECO:0007669"/>
    <property type="project" value="TreeGrafter"/>
</dbReference>
<dbReference type="InterPro" id="IPR002698">
    <property type="entry name" value="FTHF_cligase"/>
</dbReference>
<dbReference type="AlphaFoldDB" id="A0A917S6J6"/>
<dbReference type="GO" id="GO:0046872">
    <property type="term" value="F:metal ion binding"/>
    <property type="evidence" value="ECO:0007669"/>
    <property type="project" value="UniProtKB-KW"/>
</dbReference>
<evidence type="ECO:0000256" key="2">
    <source>
        <dbReference type="ARBA" id="ARBA00022741"/>
    </source>
</evidence>
<dbReference type="SUPFAM" id="SSF100950">
    <property type="entry name" value="NagB/RpiA/CoA transferase-like"/>
    <property type="match status" value="1"/>
</dbReference>
<keyword evidence="2 4" id="KW-0547">Nucleotide-binding</keyword>
<sequence length="202" mass="23616">MKLAKKELRRQVLHDLQMMDEGLFHEKCIRVRDRLFAGRLWRQAKTLAVTLSVGREIETAAIIMKAWTEKKYVAVPKCEPATKHLTFYRLESFDQLKNSFFGLMEPVPEKTVKVNKESIDLVIVPGVVFDRRGYRIGYGGGYYDRFLQNYHGKTVSLLLENQLLDRLPEESHDQRVDMLITENEWISVNDRSVHENKTDESD</sequence>
<dbReference type="RefSeq" id="WP_188804194.1">
    <property type="nucleotide sequence ID" value="NZ_BMOK01000014.1"/>
</dbReference>
<proteinExistence type="inferred from homology"/>
<dbReference type="NCBIfam" id="TIGR02727">
    <property type="entry name" value="MTHFS_bact"/>
    <property type="match status" value="1"/>
</dbReference>
<dbReference type="Proteomes" id="UP000654670">
    <property type="component" value="Unassembled WGS sequence"/>
</dbReference>
<dbReference type="EC" id="6.3.3.2" evidence="5"/>
<comment type="similarity">
    <text evidence="1 5">Belongs to the 5-formyltetrahydrofolate cyclo-ligase family.</text>
</comment>
<feature type="binding site" evidence="4">
    <location>
        <position position="56"/>
    </location>
    <ligand>
        <name>substrate</name>
    </ligand>
</feature>
<evidence type="ECO:0000256" key="3">
    <source>
        <dbReference type="ARBA" id="ARBA00022840"/>
    </source>
</evidence>
<dbReference type="Gene3D" id="3.40.50.10420">
    <property type="entry name" value="NagB/RpiA/CoA transferase-like"/>
    <property type="match status" value="1"/>
</dbReference>
<evidence type="ECO:0000256" key="1">
    <source>
        <dbReference type="ARBA" id="ARBA00010638"/>
    </source>
</evidence>
<dbReference type="PIRSF" id="PIRSF006806">
    <property type="entry name" value="FTHF_cligase"/>
    <property type="match status" value="1"/>
</dbReference>
<comment type="caution">
    <text evidence="6">The sequence shown here is derived from an EMBL/GenBank/DDBJ whole genome shotgun (WGS) entry which is preliminary data.</text>
</comment>
<dbReference type="PANTHER" id="PTHR23407:SF1">
    <property type="entry name" value="5-FORMYLTETRAHYDROFOLATE CYCLO-LIGASE"/>
    <property type="match status" value="1"/>
</dbReference>
<keyword evidence="5" id="KW-0460">Magnesium</keyword>
<dbReference type="PANTHER" id="PTHR23407">
    <property type="entry name" value="ATPASE INHIBITOR/5-FORMYLTETRAHYDROFOLATE CYCLO-LIGASE"/>
    <property type="match status" value="1"/>
</dbReference>
<dbReference type="Pfam" id="PF01812">
    <property type="entry name" value="5-FTHF_cyc-lig"/>
    <property type="match status" value="1"/>
</dbReference>
<feature type="binding site" evidence="4">
    <location>
        <position position="51"/>
    </location>
    <ligand>
        <name>substrate</name>
    </ligand>
</feature>
<comment type="cofactor">
    <cofactor evidence="5">
        <name>Mg(2+)</name>
        <dbReference type="ChEBI" id="CHEBI:18420"/>
    </cofactor>
</comment>
<feature type="binding site" evidence="4">
    <location>
        <begin position="5"/>
        <end position="9"/>
    </location>
    <ligand>
        <name>ATP</name>
        <dbReference type="ChEBI" id="CHEBI:30616"/>
    </ligand>
</feature>
<dbReference type="GO" id="GO:0005524">
    <property type="term" value="F:ATP binding"/>
    <property type="evidence" value="ECO:0007669"/>
    <property type="project" value="UniProtKB-KW"/>
</dbReference>
<dbReference type="InterPro" id="IPR037171">
    <property type="entry name" value="NagB/RpiA_transferase-like"/>
</dbReference>
<gene>
    <name evidence="6" type="primary">yqgN</name>
    <name evidence="6" type="ORF">GCM10007968_26750</name>
</gene>
<keyword evidence="7" id="KW-1185">Reference proteome</keyword>
<comment type="catalytic activity">
    <reaction evidence="5">
        <text>(6S)-5-formyl-5,6,7,8-tetrahydrofolate + ATP = (6R)-5,10-methenyltetrahydrofolate + ADP + phosphate</text>
        <dbReference type="Rhea" id="RHEA:10488"/>
        <dbReference type="ChEBI" id="CHEBI:30616"/>
        <dbReference type="ChEBI" id="CHEBI:43474"/>
        <dbReference type="ChEBI" id="CHEBI:57455"/>
        <dbReference type="ChEBI" id="CHEBI:57457"/>
        <dbReference type="ChEBI" id="CHEBI:456216"/>
        <dbReference type="EC" id="6.3.3.2"/>
    </reaction>
</comment>
<organism evidence="6 7">
    <name type="scientific">Sporolactobacillus putidus</name>
    <dbReference type="NCBI Taxonomy" id="492735"/>
    <lineage>
        <taxon>Bacteria</taxon>
        <taxon>Bacillati</taxon>
        <taxon>Bacillota</taxon>
        <taxon>Bacilli</taxon>
        <taxon>Bacillales</taxon>
        <taxon>Sporolactobacillaceae</taxon>
        <taxon>Sporolactobacillus</taxon>
    </lineage>
</organism>
<dbReference type="GO" id="GO:0035999">
    <property type="term" value="P:tetrahydrofolate interconversion"/>
    <property type="evidence" value="ECO:0007669"/>
    <property type="project" value="TreeGrafter"/>
</dbReference>
<reference evidence="6" key="1">
    <citation type="journal article" date="2014" name="Int. J. Syst. Evol. Microbiol.">
        <title>Complete genome sequence of Corynebacterium casei LMG S-19264T (=DSM 44701T), isolated from a smear-ripened cheese.</title>
        <authorList>
            <consortium name="US DOE Joint Genome Institute (JGI-PGF)"/>
            <person name="Walter F."/>
            <person name="Albersmeier A."/>
            <person name="Kalinowski J."/>
            <person name="Ruckert C."/>
        </authorList>
    </citation>
    <scope>NUCLEOTIDE SEQUENCE</scope>
    <source>
        <strain evidence="6">JCM 15325</strain>
    </source>
</reference>
<name>A0A917S6J6_9BACL</name>
<evidence type="ECO:0000313" key="7">
    <source>
        <dbReference type="Proteomes" id="UP000654670"/>
    </source>
</evidence>
<feature type="binding site" evidence="4">
    <location>
        <begin position="135"/>
        <end position="143"/>
    </location>
    <ligand>
        <name>ATP</name>
        <dbReference type="ChEBI" id="CHEBI:30616"/>
    </ligand>
</feature>
<keyword evidence="5" id="KW-0479">Metal-binding</keyword>
<evidence type="ECO:0000313" key="6">
    <source>
        <dbReference type="EMBL" id="GGL61401.1"/>
    </source>
</evidence>
<dbReference type="EMBL" id="BMOK01000014">
    <property type="protein sequence ID" value="GGL61401.1"/>
    <property type="molecule type" value="Genomic_DNA"/>
</dbReference>
<dbReference type="GO" id="GO:0030272">
    <property type="term" value="F:5-formyltetrahydrofolate cyclo-ligase activity"/>
    <property type="evidence" value="ECO:0007669"/>
    <property type="project" value="UniProtKB-EC"/>
</dbReference>
<reference evidence="6" key="2">
    <citation type="submission" date="2020-09" db="EMBL/GenBank/DDBJ databases">
        <authorList>
            <person name="Sun Q."/>
            <person name="Ohkuma M."/>
        </authorList>
    </citation>
    <scope>NUCLEOTIDE SEQUENCE</scope>
    <source>
        <strain evidence="6">JCM 15325</strain>
    </source>
</reference>
<keyword evidence="3 4" id="KW-0067">ATP-binding</keyword>